<keyword evidence="1" id="KW-0812">Transmembrane</keyword>
<organism evidence="2 3">
    <name type="scientific">Gracilibacillus salinarum</name>
    <dbReference type="NCBI Taxonomy" id="2932255"/>
    <lineage>
        <taxon>Bacteria</taxon>
        <taxon>Bacillati</taxon>
        <taxon>Bacillota</taxon>
        <taxon>Bacilli</taxon>
        <taxon>Bacillales</taxon>
        <taxon>Bacillaceae</taxon>
        <taxon>Gracilibacillus</taxon>
    </lineage>
</organism>
<proteinExistence type="predicted"/>
<keyword evidence="1" id="KW-1133">Transmembrane helix</keyword>
<feature type="transmembrane region" description="Helical" evidence="1">
    <location>
        <begin position="32"/>
        <end position="53"/>
    </location>
</feature>
<name>A0ABY4GHK2_9BACI</name>
<keyword evidence="3" id="KW-1185">Reference proteome</keyword>
<dbReference type="Proteomes" id="UP000831537">
    <property type="component" value="Chromosome"/>
</dbReference>
<gene>
    <name evidence="2" type="ORF">MUN87_13745</name>
</gene>
<reference evidence="2 3" key="1">
    <citation type="submission" date="2022-04" db="EMBL/GenBank/DDBJ databases">
        <title>Gracilibacillus sp. isolated from saltern.</title>
        <authorList>
            <person name="Won M."/>
            <person name="Lee C.-M."/>
            <person name="Woen H.-Y."/>
            <person name="Kwon S.-W."/>
        </authorList>
    </citation>
    <scope>NUCLEOTIDE SEQUENCE [LARGE SCALE GENOMIC DNA]</scope>
    <source>
        <strain evidence="2 3">SSPM10-3</strain>
    </source>
</reference>
<accession>A0ABY4GHK2</accession>
<evidence type="ECO:0000313" key="3">
    <source>
        <dbReference type="Proteomes" id="UP000831537"/>
    </source>
</evidence>
<dbReference type="RefSeq" id="WP_244741020.1">
    <property type="nucleotide sequence ID" value="NZ_CP095071.1"/>
</dbReference>
<keyword evidence="1" id="KW-0472">Membrane</keyword>
<dbReference type="EMBL" id="CP095071">
    <property type="protein sequence ID" value="UOQ83813.1"/>
    <property type="molecule type" value="Genomic_DNA"/>
</dbReference>
<protein>
    <submittedName>
        <fullName evidence="2">Uncharacterized protein</fullName>
    </submittedName>
</protein>
<sequence>MEPILLTIVTLFIAYRCIIHSLDNFQEGNKMGGIAIICIIPFLICCSICFQIMK</sequence>
<evidence type="ECO:0000256" key="1">
    <source>
        <dbReference type="SAM" id="Phobius"/>
    </source>
</evidence>
<evidence type="ECO:0000313" key="2">
    <source>
        <dbReference type="EMBL" id="UOQ83813.1"/>
    </source>
</evidence>